<keyword evidence="1" id="KW-1133">Transmembrane helix</keyword>
<protein>
    <submittedName>
        <fullName evidence="2">Uncharacterized protein</fullName>
    </submittedName>
</protein>
<evidence type="ECO:0000313" key="3">
    <source>
        <dbReference type="Proteomes" id="UP000645676"/>
    </source>
</evidence>
<accession>A0A832SKS7</accession>
<reference evidence="2" key="1">
    <citation type="journal article" date="2020" name="bioRxiv">
        <title>A rank-normalized archaeal taxonomy based on genome phylogeny resolves widespread incomplete and uneven classifications.</title>
        <authorList>
            <person name="Rinke C."/>
            <person name="Chuvochina M."/>
            <person name="Mussig A.J."/>
            <person name="Chaumeil P.-A."/>
            <person name="Waite D.W."/>
            <person name="Whitman W.B."/>
            <person name="Parks D.H."/>
            <person name="Hugenholtz P."/>
        </authorList>
    </citation>
    <scope>NUCLEOTIDE SEQUENCE</scope>
    <source>
        <strain evidence="2">UBA8849</strain>
    </source>
</reference>
<keyword evidence="1" id="KW-0812">Transmembrane</keyword>
<dbReference type="AlphaFoldDB" id="A0A832SKS7"/>
<comment type="caution">
    <text evidence="2">The sequence shown here is derived from an EMBL/GenBank/DDBJ whole genome shotgun (WGS) entry which is preliminary data.</text>
</comment>
<feature type="transmembrane region" description="Helical" evidence="1">
    <location>
        <begin position="126"/>
        <end position="146"/>
    </location>
</feature>
<feature type="transmembrane region" description="Helical" evidence="1">
    <location>
        <begin position="6"/>
        <end position="23"/>
    </location>
</feature>
<keyword evidence="1" id="KW-0472">Membrane</keyword>
<dbReference type="SMR" id="A0A832SKS7"/>
<gene>
    <name evidence="2" type="ORF">HA335_04560</name>
</gene>
<evidence type="ECO:0000313" key="2">
    <source>
        <dbReference type="EMBL" id="HII59832.1"/>
    </source>
</evidence>
<feature type="transmembrane region" description="Helical" evidence="1">
    <location>
        <begin position="65"/>
        <end position="85"/>
    </location>
</feature>
<feature type="transmembrane region" description="Helical" evidence="1">
    <location>
        <begin position="35"/>
        <end position="53"/>
    </location>
</feature>
<proteinExistence type="predicted"/>
<sequence length="152" mass="18007">MGVVFAFGFYLIFIKLTGLKLMDYFPRFKENRLKMIFSILSVILAFLINWLIMKNFSFLIEIIHPIASVWIFIILIYLLLRFLFLKRVPLSNYEKKFMGNMSAIAIFLELLKIIEYVDEHNIASPITVALVFFIPVVVFFNCKYFYEMELSS</sequence>
<dbReference type="EMBL" id="DUJR01000024">
    <property type="protein sequence ID" value="HII59832.1"/>
    <property type="molecule type" value="Genomic_DNA"/>
</dbReference>
<evidence type="ECO:0000256" key="1">
    <source>
        <dbReference type="SAM" id="Phobius"/>
    </source>
</evidence>
<organism evidence="2 3">
    <name type="scientific">Methanocaldococcus jannaschii</name>
    <dbReference type="NCBI Taxonomy" id="2190"/>
    <lineage>
        <taxon>Archaea</taxon>
        <taxon>Methanobacteriati</taxon>
        <taxon>Methanobacteriota</taxon>
        <taxon>Methanomada group</taxon>
        <taxon>Methanococci</taxon>
        <taxon>Methanococcales</taxon>
        <taxon>Methanocaldococcaceae</taxon>
        <taxon>Methanocaldococcus</taxon>
    </lineage>
</organism>
<dbReference type="Proteomes" id="UP000645676">
    <property type="component" value="Unassembled WGS sequence"/>
</dbReference>
<name>A0A832SKS7_9EURY</name>
<feature type="transmembrane region" description="Helical" evidence="1">
    <location>
        <begin position="97"/>
        <end position="114"/>
    </location>
</feature>
<dbReference type="OMA" id="VDEHNIA"/>